<organism evidence="2 3">
    <name type="scientific">Pseudarthrobacter niigatensis</name>
    <dbReference type="NCBI Taxonomy" id="369935"/>
    <lineage>
        <taxon>Bacteria</taxon>
        <taxon>Bacillati</taxon>
        <taxon>Actinomycetota</taxon>
        <taxon>Actinomycetes</taxon>
        <taxon>Micrococcales</taxon>
        <taxon>Micrococcaceae</taxon>
        <taxon>Pseudarthrobacter</taxon>
    </lineage>
</organism>
<dbReference type="EMBL" id="JAUSTB010000010">
    <property type="protein sequence ID" value="MDQ0147006.1"/>
    <property type="molecule type" value="Genomic_DNA"/>
</dbReference>
<dbReference type="AlphaFoldDB" id="A0AAJ1SYG2"/>
<sequence>MIDIAGLVAAAVLLFALIGLEVRHTASASGQPASLRLFNRAVNIRIAVGALWLLVVILLFPRVLGLLT</sequence>
<gene>
    <name evidence="2" type="ORF">J2T23_002912</name>
</gene>
<comment type="caution">
    <text evidence="2">The sequence shown here is derived from an EMBL/GenBank/DDBJ whole genome shotgun (WGS) entry which is preliminary data.</text>
</comment>
<dbReference type="RefSeq" id="WP_307361012.1">
    <property type="nucleotide sequence ID" value="NZ_JAUSTB010000010.1"/>
</dbReference>
<evidence type="ECO:0000313" key="3">
    <source>
        <dbReference type="Proteomes" id="UP001239267"/>
    </source>
</evidence>
<evidence type="ECO:0000256" key="1">
    <source>
        <dbReference type="SAM" id="Phobius"/>
    </source>
</evidence>
<keyword evidence="1" id="KW-1133">Transmembrane helix</keyword>
<reference evidence="2 3" key="1">
    <citation type="submission" date="2023-07" db="EMBL/GenBank/DDBJ databases">
        <title>Sorghum-associated microbial communities from plants grown in Nebraska, USA.</title>
        <authorList>
            <person name="Schachtman D."/>
        </authorList>
    </citation>
    <scope>NUCLEOTIDE SEQUENCE [LARGE SCALE GENOMIC DNA]</scope>
    <source>
        <strain evidence="2 3">DS1001</strain>
    </source>
</reference>
<feature type="transmembrane region" description="Helical" evidence="1">
    <location>
        <begin position="44"/>
        <end position="64"/>
    </location>
</feature>
<accession>A0AAJ1SYG2</accession>
<keyword evidence="1" id="KW-0472">Membrane</keyword>
<dbReference type="Proteomes" id="UP001239267">
    <property type="component" value="Unassembled WGS sequence"/>
</dbReference>
<name>A0AAJ1SYG2_9MICC</name>
<proteinExistence type="predicted"/>
<protein>
    <submittedName>
        <fullName evidence="2">Uncharacterized protein</fullName>
    </submittedName>
</protein>
<keyword evidence="3" id="KW-1185">Reference proteome</keyword>
<evidence type="ECO:0000313" key="2">
    <source>
        <dbReference type="EMBL" id="MDQ0147006.1"/>
    </source>
</evidence>
<keyword evidence="1" id="KW-0812">Transmembrane</keyword>